<dbReference type="InterPro" id="IPR037219">
    <property type="entry name" value="Peptidase_M41-like"/>
</dbReference>
<evidence type="ECO:0000256" key="1">
    <source>
        <dbReference type="ARBA" id="ARBA00001947"/>
    </source>
</evidence>
<dbReference type="PANTHER" id="PTHR43655:SF2">
    <property type="entry name" value="AFG3 LIKE MATRIX AAA PEPTIDASE SUBUNIT 2, ISOFORM A"/>
    <property type="match status" value="1"/>
</dbReference>
<comment type="caution">
    <text evidence="18">The sequence shown here is derived from an EMBL/GenBank/DDBJ whole genome shotgun (WGS) entry which is preliminary data.</text>
</comment>
<evidence type="ECO:0000256" key="12">
    <source>
        <dbReference type="ARBA" id="ARBA00022989"/>
    </source>
</evidence>
<keyword evidence="6" id="KW-0812">Transmembrane</keyword>
<dbReference type="SUPFAM" id="SSF52540">
    <property type="entry name" value="P-loop containing nucleoside triphosphate hydrolases"/>
    <property type="match status" value="1"/>
</dbReference>
<comment type="subcellular location">
    <subcellularLocation>
        <location evidence="2">Mitochondrion membrane</location>
        <topology evidence="2">Multi-pass membrane protein</topology>
    </subcellularLocation>
</comment>
<feature type="compositionally biased region" description="Polar residues" evidence="16">
    <location>
        <begin position="140"/>
        <end position="149"/>
    </location>
</feature>
<evidence type="ECO:0000256" key="14">
    <source>
        <dbReference type="ARBA" id="ARBA00023128"/>
    </source>
</evidence>
<feature type="domain" description="AAA+ ATPase" evidence="17">
    <location>
        <begin position="476"/>
        <end position="616"/>
    </location>
</feature>
<dbReference type="Pfam" id="PF06480">
    <property type="entry name" value="FtsH_ext"/>
    <property type="match status" value="1"/>
</dbReference>
<feature type="region of interest" description="Disordered" evidence="16">
    <location>
        <begin position="130"/>
        <end position="198"/>
    </location>
</feature>
<keyword evidence="12" id="KW-1133">Transmembrane helix</keyword>
<organism evidence="18 19">
    <name type="scientific">Cyclotella atomus</name>
    <dbReference type="NCBI Taxonomy" id="382360"/>
    <lineage>
        <taxon>Eukaryota</taxon>
        <taxon>Sar</taxon>
        <taxon>Stramenopiles</taxon>
        <taxon>Ochrophyta</taxon>
        <taxon>Bacillariophyta</taxon>
        <taxon>Coscinodiscophyceae</taxon>
        <taxon>Thalassiosirophycidae</taxon>
        <taxon>Stephanodiscales</taxon>
        <taxon>Stephanodiscaceae</taxon>
        <taxon>Cyclotella</taxon>
    </lineage>
</organism>
<feature type="compositionally biased region" description="Basic and acidic residues" evidence="16">
    <location>
        <begin position="151"/>
        <end position="163"/>
    </location>
</feature>
<dbReference type="GO" id="GO:0046872">
    <property type="term" value="F:metal ion binding"/>
    <property type="evidence" value="ECO:0007669"/>
    <property type="project" value="UniProtKB-KW"/>
</dbReference>
<evidence type="ECO:0000256" key="11">
    <source>
        <dbReference type="ARBA" id="ARBA00022840"/>
    </source>
</evidence>
<keyword evidence="9" id="KW-0378">Hydrolase</keyword>
<comment type="similarity">
    <text evidence="3">In the C-terminal section; belongs to the peptidase M41 family.</text>
</comment>
<protein>
    <recommendedName>
        <fullName evidence="17">AAA+ ATPase domain-containing protein</fullName>
    </recommendedName>
</protein>
<dbReference type="InterPro" id="IPR003960">
    <property type="entry name" value="ATPase_AAA_CS"/>
</dbReference>
<dbReference type="InterPro" id="IPR027417">
    <property type="entry name" value="P-loop_NTPase"/>
</dbReference>
<keyword evidence="5" id="KW-0645">Protease</keyword>
<dbReference type="GO" id="GO:0005524">
    <property type="term" value="F:ATP binding"/>
    <property type="evidence" value="ECO:0007669"/>
    <property type="project" value="UniProtKB-KW"/>
</dbReference>
<feature type="region of interest" description="Disordered" evidence="16">
    <location>
        <begin position="274"/>
        <end position="303"/>
    </location>
</feature>
<feature type="region of interest" description="Disordered" evidence="16">
    <location>
        <begin position="907"/>
        <end position="933"/>
    </location>
</feature>
<accession>A0ABD3NRN1</accession>
<evidence type="ECO:0000256" key="10">
    <source>
        <dbReference type="ARBA" id="ARBA00022833"/>
    </source>
</evidence>
<keyword evidence="15" id="KW-0472">Membrane</keyword>
<dbReference type="InterPro" id="IPR000642">
    <property type="entry name" value="Peptidase_M41"/>
</dbReference>
<dbReference type="Gene3D" id="3.40.1690.20">
    <property type="match status" value="1"/>
</dbReference>
<dbReference type="GO" id="GO:0008237">
    <property type="term" value="F:metallopeptidase activity"/>
    <property type="evidence" value="ECO:0007669"/>
    <property type="project" value="UniProtKB-KW"/>
</dbReference>
<dbReference type="PROSITE" id="PS00674">
    <property type="entry name" value="AAA"/>
    <property type="match status" value="1"/>
</dbReference>
<dbReference type="Pfam" id="PF17862">
    <property type="entry name" value="AAA_lid_3"/>
    <property type="match status" value="1"/>
</dbReference>
<comment type="cofactor">
    <cofactor evidence="1">
        <name>Zn(2+)</name>
        <dbReference type="ChEBI" id="CHEBI:29105"/>
    </cofactor>
</comment>
<reference evidence="18 19" key="1">
    <citation type="submission" date="2024-10" db="EMBL/GenBank/DDBJ databases">
        <title>Updated reference genomes for cyclostephanoid diatoms.</title>
        <authorList>
            <person name="Roberts W.R."/>
            <person name="Alverson A.J."/>
        </authorList>
    </citation>
    <scope>NUCLEOTIDE SEQUENCE [LARGE SCALE GENOMIC DNA]</scope>
    <source>
        <strain evidence="18 19">AJA010-31</strain>
    </source>
</reference>
<dbReference type="CDD" id="cd19501">
    <property type="entry name" value="RecA-like_FtsH"/>
    <property type="match status" value="1"/>
</dbReference>
<dbReference type="InterPro" id="IPR050928">
    <property type="entry name" value="ATP-dep_Zn_Metalloprotease"/>
</dbReference>
<feature type="compositionally biased region" description="Basic and acidic residues" evidence="16">
    <location>
        <begin position="283"/>
        <end position="296"/>
    </location>
</feature>
<dbReference type="InterPro" id="IPR041569">
    <property type="entry name" value="AAA_lid_3"/>
</dbReference>
<dbReference type="InterPro" id="IPR003959">
    <property type="entry name" value="ATPase_AAA_core"/>
</dbReference>
<dbReference type="SUPFAM" id="SSF140990">
    <property type="entry name" value="FtsH protease domain-like"/>
    <property type="match status" value="1"/>
</dbReference>
<evidence type="ECO:0000256" key="8">
    <source>
        <dbReference type="ARBA" id="ARBA00022741"/>
    </source>
</evidence>
<feature type="region of interest" description="Disordered" evidence="16">
    <location>
        <begin position="80"/>
        <end position="103"/>
    </location>
</feature>
<gene>
    <name evidence="18" type="ORF">ACHAWO_002117</name>
</gene>
<dbReference type="Proteomes" id="UP001530400">
    <property type="component" value="Unassembled WGS sequence"/>
</dbReference>
<dbReference type="FunFam" id="1.10.8.60:FF:000019">
    <property type="entry name" value="AFG3-like AAA ATPase 2"/>
    <property type="match status" value="1"/>
</dbReference>
<proteinExistence type="inferred from homology"/>
<dbReference type="AlphaFoldDB" id="A0ABD3NRN1"/>
<evidence type="ECO:0000256" key="13">
    <source>
        <dbReference type="ARBA" id="ARBA00023049"/>
    </source>
</evidence>
<dbReference type="HAMAP" id="MF_01458">
    <property type="entry name" value="FtsH"/>
    <property type="match status" value="1"/>
</dbReference>
<evidence type="ECO:0000256" key="3">
    <source>
        <dbReference type="ARBA" id="ARBA00010044"/>
    </source>
</evidence>
<dbReference type="Gene3D" id="1.10.8.60">
    <property type="match status" value="1"/>
</dbReference>
<dbReference type="PANTHER" id="PTHR43655">
    <property type="entry name" value="ATP-DEPENDENT PROTEASE"/>
    <property type="match status" value="1"/>
</dbReference>
<keyword evidence="14" id="KW-0496">Mitochondrion</keyword>
<evidence type="ECO:0000256" key="7">
    <source>
        <dbReference type="ARBA" id="ARBA00022723"/>
    </source>
</evidence>
<evidence type="ECO:0000313" key="18">
    <source>
        <dbReference type="EMBL" id="KAL3777291.1"/>
    </source>
</evidence>
<dbReference type="FunFam" id="1.20.58.760:FF:000003">
    <property type="entry name" value="AFG3-like AAA ATPase 2"/>
    <property type="match status" value="1"/>
</dbReference>
<keyword evidence="19" id="KW-1185">Reference proteome</keyword>
<evidence type="ECO:0000256" key="5">
    <source>
        <dbReference type="ARBA" id="ARBA00022670"/>
    </source>
</evidence>
<dbReference type="FunFam" id="3.40.50.300:FF:000001">
    <property type="entry name" value="ATP-dependent zinc metalloprotease FtsH"/>
    <property type="match status" value="1"/>
</dbReference>
<dbReference type="InterPro" id="IPR005936">
    <property type="entry name" value="FtsH"/>
</dbReference>
<comment type="similarity">
    <text evidence="4">In the N-terminal section; belongs to the AAA ATPase family.</text>
</comment>
<feature type="compositionally biased region" description="Basic and acidic residues" evidence="16">
    <location>
        <begin position="175"/>
        <end position="185"/>
    </location>
</feature>
<evidence type="ECO:0000256" key="15">
    <source>
        <dbReference type="ARBA" id="ARBA00023136"/>
    </source>
</evidence>
<evidence type="ECO:0000256" key="4">
    <source>
        <dbReference type="ARBA" id="ARBA00010550"/>
    </source>
</evidence>
<evidence type="ECO:0000256" key="6">
    <source>
        <dbReference type="ARBA" id="ARBA00022692"/>
    </source>
</evidence>
<keyword evidence="10" id="KW-0862">Zinc</keyword>
<keyword evidence="13" id="KW-0482">Metalloprotease</keyword>
<dbReference type="Gene3D" id="3.40.50.300">
    <property type="entry name" value="P-loop containing nucleotide triphosphate hydrolases"/>
    <property type="match status" value="1"/>
</dbReference>
<evidence type="ECO:0000256" key="16">
    <source>
        <dbReference type="SAM" id="MobiDB-lite"/>
    </source>
</evidence>
<dbReference type="InterPro" id="IPR011546">
    <property type="entry name" value="Pept_M41_FtsH_extracell"/>
</dbReference>
<dbReference type="InterPro" id="IPR003593">
    <property type="entry name" value="AAA+_ATPase"/>
</dbReference>
<dbReference type="EMBL" id="JALLPJ020001053">
    <property type="protein sequence ID" value="KAL3777291.1"/>
    <property type="molecule type" value="Genomic_DNA"/>
</dbReference>
<keyword evidence="7" id="KW-0479">Metal-binding</keyword>
<sequence>MLSQVRALRTTARSIRSVQASQNTSAWHRAASTSVLNSRGCNERAYIRSSNLTSFNSRRYQWDTTNHNLRYISVLPSSEDEDRRAHHHKSHAAAAAVATTTQQDRSDLYEKLEELYSLLLTRVPKGFENFLPKNARTGVSDDNNTNSSPNEDDKKKETKKSSEKASFGGGGGGGDNKKKKDEESRRRKKKEEEEKEMQQQLAGATLLLIIVMMARSFLEDDSGIVGGDGPEVTWSDFYNYMLTEGDVERIVVVNQKTARVYLRHGARGVPVGVGGRGGSLLRQSKDKREDMNKIGGDDSWDDGTVMEMDGGSAGNDSMKRKEYRAFPGVTMSTAPAKQHQLVYHFNIGSVESFEDKLARSQQELNISPRDYVPVQYASETNWVVELIKSAPAIFLIGLTAYMMRGMGGMPGAGGGRGGGMGGIFSMGKSNAKLIKKEDVNVTFKDVAGCTEAKKEIMEFVDFLQDSTQFTKLGAKIPKGAMLTGPPGTGKTLLAKAVAGEANVPFYTISGSDFLEMFVGVGPSRVRDLFKEARANAPCIVFIDEIDAVGRQRGRGGFGGGNDERENTLNQLLVEMDGFSPSTGVVVLAGTNRVDILDKALLRPGRFDRQITVDLPDLKGRKEVFMIHLKGIKLDGKAEDIAGRLAGLTPGFAGADISNICNEAAIVAARRKADSVQMDDFEKAIDRIIGGLESNKIMSVEEKSIVAHHEAGHAVAGWFLEHADPLLKVTIIPRSSGALGYAQYLPKEVFLRTQEQIMDIVKMALAGRAAEEVFFGRVTTGASDDLKRVTQLVYSMIQVYGMNPRVGQLAFPKDPNEMPGEQKPYSDKTAEAMDEEARAIVDEAYTNTVQLIRDKKTEVEALANLLLEKETITHDDVIAAIGERPFQHGQYNEFVSQRKFDEATKKDVVKEEKEVEEENKDDKPGDGLTPNLAL</sequence>
<evidence type="ECO:0000256" key="9">
    <source>
        <dbReference type="ARBA" id="ARBA00022801"/>
    </source>
</evidence>
<dbReference type="SMART" id="SM00382">
    <property type="entry name" value="AAA"/>
    <property type="match status" value="1"/>
</dbReference>
<dbReference type="Gene3D" id="1.20.58.760">
    <property type="entry name" value="Peptidase M41"/>
    <property type="match status" value="1"/>
</dbReference>
<name>A0ABD3NRN1_9STRA</name>
<evidence type="ECO:0000256" key="2">
    <source>
        <dbReference type="ARBA" id="ARBA00004225"/>
    </source>
</evidence>
<dbReference type="GO" id="GO:0031966">
    <property type="term" value="C:mitochondrial membrane"/>
    <property type="evidence" value="ECO:0007669"/>
    <property type="project" value="UniProtKB-SubCell"/>
</dbReference>
<keyword evidence="11" id="KW-0067">ATP-binding</keyword>
<keyword evidence="8" id="KW-0547">Nucleotide-binding</keyword>
<dbReference type="Pfam" id="PF01434">
    <property type="entry name" value="Peptidase_M41"/>
    <property type="match status" value="1"/>
</dbReference>
<dbReference type="NCBIfam" id="TIGR01241">
    <property type="entry name" value="FtsH_fam"/>
    <property type="match status" value="1"/>
</dbReference>
<dbReference type="GO" id="GO:0006508">
    <property type="term" value="P:proteolysis"/>
    <property type="evidence" value="ECO:0007669"/>
    <property type="project" value="UniProtKB-KW"/>
</dbReference>
<evidence type="ECO:0000313" key="19">
    <source>
        <dbReference type="Proteomes" id="UP001530400"/>
    </source>
</evidence>
<evidence type="ECO:0000259" key="17">
    <source>
        <dbReference type="SMART" id="SM00382"/>
    </source>
</evidence>
<dbReference type="Pfam" id="PF00004">
    <property type="entry name" value="AAA"/>
    <property type="match status" value="1"/>
</dbReference>